<reference evidence="6" key="1">
    <citation type="journal article" date="2019" name="Int. J. Syst. Evol. Microbiol.">
        <title>The Global Catalogue of Microorganisms (GCM) 10K type strain sequencing project: providing services to taxonomists for standard genome sequencing and annotation.</title>
        <authorList>
            <consortium name="The Broad Institute Genomics Platform"/>
            <consortium name="The Broad Institute Genome Sequencing Center for Infectious Disease"/>
            <person name="Wu L."/>
            <person name="Ma J."/>
        </authorList>
    </citation>
    <scope>NUCLEOTIDE SEQUENCE [LARGE SCALE GENOMIC DNA]</scope>
    <source>
        <strain evidence="6">JCM 19015</strain>
    </source>
</reference>
<feature type="region of interest" description="Disordered" evidence="4">
    <location>
        <begin position="120"/>
        <end position="169"/>
    </location>
</feature>
<dbReference type="HAMAP" id="MF_00984">
    <property type="entry name" value="SSB"/>
    <property type="match status" value="1"/>
</dbReference>
<name>A0ABP8Z394_9MICO</name>
<dbReference type="Proteomes" id="UP001500121">
    <property type="component" value="Unassembled WGS sequence"/>
</dbReference>
<dbReference type="Gene3D" id="2.40.50.140">
    <property type="entry name" value="Nucleic acid-binding proteins"/>
    <property type="match status" value="1"/>
</dbReference>
<dbReference type="SUPFAM" id="SSF50249">
    <property type="entry name" value="Nucleic acid-binding proteins"/>
    <property type="match status" value="1"/>
</dbReference>
<protein>
    <recommendedName>
        <fullName evidence="2 3">Single-stranded DNA-binding protein</fullName>
        <shortName evidence="2">SSB</shortName>
    </recommendedName>
</protein>
<keyword evidence="6" id="KW-1185">Reference proteome</keyword>
<dbReference type="PIRSF" id="PIRSF002070">
    <property type="entry name" value="SSB"/>
    <property type="match status" value="1"/>
</dbReference>
<dbReference type="Pfam" id="PF00436">
    <property type="entry name" value="SSB"/>
    <property type="match status" value="1"/>
</dbReference>
<evidence type="ECO:0000256" key="1">
    <source>
        <dbReference type="ARBA" id="ARBA00023125"/>
    </source>
</evidence>
<sequence length="169" mass="17812">MADNMVTLIGTLGTEPELRTTPNGADVVTFRLATNERRRNPEGDGWVDGPTSWFRVSAWNQLGRNVHASLHKGQRAVVQGVLRIAEFTTEAHGTSRTAEVKASAVGHDLAFGTTAFTRNGQPAAQQAPPPQPPAQQVPASRPAADEARALEPAGGGWGAPLGAEDATPF</sequence>
<comment type="caution">
    <text evidence="5">The sequence shown here is derived from an EMBL/GenBank/DDBJ whole genome shotgun (WGS) entry which is preliminary data.</text>
</comment>
<accession>A0ABP8Z394</accession>
<evidence type="ECO:0000256" key="2">
    <source>
        <dbReference type="HAMAP-Rule" id="MF_00984"/>
    </source>
</evidence>
<dbReference type="GO" id="GO:0003677">
    <property type="term" value="F:DNA binding"/>
    <property type="evidence" value="ECO:0007669"/>
    <property type="project" value="UniProtKB-KW"/>
</dbReference>
<dbReference type="PANTHER" id="PTHR10302">
    <property type="entry name" value="SINGLE-STRANDED DNA-BINDING PROTEIN"/>
    <property type="match status" value="1"/>
</dbReference>
<proteinExistence type="inferred from homology"/>
<evidence type="ECO:0000256" key="4">
    <source>
        <dbReference type="SAM" id="MobiDB-lite"/>
    </source>
</evidence>
<dbReference type="NCBIfam" id="TIGR00621">
    <property type="entry name" value="ssb"/>
    <property type="match status" value="1"/>
</dbReference>
<evidence type="ECO:0000256" key="3">
    <source>
        <dbReference type="PIRNR" id="PIRNR002070"/>
    </source>
</evidence>
<feature type="compositionally biased region" description="Low complexity" evidence="4">
    <location>
        <begin position="160"/>
        <end position="169"/>
    </location>
</feature>
<keyword evidence="1 2" id="KW-0238">DNA-binding</keyword>
<dbReference type="InterPro" id="IPR012340">
    <property type="entry name" value="NA-bd_OB-fold"/>
</dbReference>
<comment type="caution">
    <text evidence="2">Lacks conserved residue(s) required for the propagation of feature annotation.</text>
</comment>
<evidence type="ECO:0000313" key="5">
    <source>
        <dbReference type="EMBL" id="GAA4745407.1"/>
    </source>
</evidence>
<dbReference type="InterPro" id="IPR000424">
    <property type="entry name" value="Primosome_PriB/ssb"/>
</dbReference>
<dbReference type="PROSITE" id="PS50935">
    <property type="entry name" value="SSB"/>
    <property type="match status" value="1"/>
</dbReference>
<comment type="subunit">
    <text evidence="2">Homotetramer.</text>
</comment>
<evidence type="ECO:0000313" key="6">
    <source>
        <dbReference type="Proteomes" id="UP001500121"/>
    </source>
</evidence>
<dbReference type="EMBL" id="BAABLP010000003">
    <property type="protein sequence ID" value="GAA4745407.1"/>
    <property type="molecule type" value="Genomic_DNA"/>
</dbReference>
<dbReference type="InterPro" id="IPR011344">
    <property type="entry name" value="ssDNA-bd"/>
</dbReference>
<dbReference type="CDD" id="cd04496">
    <property type="entry name" value="SSB_OBF"/>
    <property type="match status" value="1"/>
</dbReference>
<dbReference type="PANTHER" id="PTHR10302:SF27">
    <property type="entry name" value="SINGLE-STRANDED DNA-BINDING PROTEIN"/>
    <property type="match status" value="1"/>
</dbReference>
<gene>
    <name evidence="5" type="ORF">GCM10025783_16460</name>
</gene>
<dbReference type="RefSeq" id="WP_345480628.1">
    <property type="nucleotide sequence ID" value="NZ_BAABLP010000003.1"/>
</dbReference>
<organism evidence="5 6">
    <name type="scientific">Amnibacterium soli</name>
    <dbReference type="NCBI Taxonomy" id="1282736"/>
    <lineage>
        <taxon>Bacteria</taxon>
        <taxon>Bacillati</taxon>
        <taxon>Actinomycetota</taxon>
        <taxon>Actinomycetes</taxon>
        <taxon>Micrococcales</taxon>
        <taxon>Microbacteriaceae</taxon>
        <taxon>Amnibacterium</taxon>
    </lineage>
</organism>